<evidence type="ECO:0000256" key="1">
    <source>
        <dbReference type="SAM" id="MobiDB-lite"/>
    </source>
</evidence>
<reference evidence="2" key="1">
    <citation type="submission" date="2023-10" db="EMBL/GenBank/DDBJ databases">
        <title>Genome assembly of Pristionchus species.</title>
        <authorList>
            <person name="Yoshida K."/>
            <person name="Sommer R.J."/>
        </authorList>
    </citation>
    <scope>NUCLEOTIDE SEQUENCE</scope>
    <source>
        <strain evidence="2">RS0144</strain>
    </source>
</reference>
<feature type="non-terminal residue" evidence="2">
    <location>
        <position position="1"/>
    </location>
</feature>
<dbReference type="EMBL" id="BTSX01000001">
    <property type="protein sequence ID" value="GMS78750.1"/>
    <property type="molecule type" value="Genomic_DNA"/>
</dbReference>
<dbReference type="Proteomes" id="UP001432027">
    <property type="component" value="Unassembled WGS sequence"/>
</dbReference>
<evidence type="ECO:0000313" key="3">
    <source>
        <dbReference type="Proteomes" id="UP001432027"/>
    </source>
</evidence>
<sequence>ISAGTGNRPVVNVGVDVYKKSGSTTWNGGAGHSTDFHNGNTNLHGGFETKVGAGSVHGGGHLNIDNHGRTNAGANVGGTIPF</sequence>
<accession>A0AAV5SF08</accession>
<evidence type="ECO:0008006" key="4">
    <source>
        <dbReference type="Google" id="ProtNLM"/>
    </source>
</evidence>
<dbReference type="AlphaFoldDB" id="A0AAV5SF08"/>
<protein>
    <recommendedName>
        <fullName evidence="4">Attacin C-terminal domain-containing protein</fullName>
    </recommendedName>
</protein>
<keyword evidence="3" id="KW-1185">Reference proteome</keyword>
<comment type="caution">
    <text evidence="2">The sequence shown here is derived from an EMBL/GenBank/DDBJ whole genome shotgun (WGS) entry which is preliminary data.</text>
</comment>
<evidence type="ECO:0000313" key="2">
    <source>
        <dbReference type="EMBL" id="GMS78750.1"/>
    </source>
</evidence>
<name>A0AAV5SF08_9BILA</name>
<organism evidence="2 3">
    <name type="scientific">Pristionchus entomophagus</name>
    <dbReference type="NCBI Taxonomy" id="358040"/>
    <lineage>
        <taxon>Eukaryota</taxon>
        <taxon>Metazoa</taxon>
        <taxon>Ecdysozoa</taxon>
        <taxon>Nematoda</taxon>
        <taxon>Chromadorea</taxon>
        <taxon>Rhabditida</taxon>
        <taxon>Rhabditina</taxon>
        <taxon>Diplogasteromorpha</taxon>
        <taxon>Diplogasteroidea</taxon>
        <taxon>Neodiplogasteridae</taxon>
        <taxon>Pristionchus</taxon>
    </lineage>
</organism>
<gene>
    <name evidence="2" type="ORF">PENTCL1PPCAC_925</name>
</gene>
<proteinExistence type="predicted"/>
<feature type="region of interest" description="Disordered" evidence="1">
    <location>
        <begin position="26"/>
        <end position="82"/>
    </location>
</feature>